<name>A0A0G4H2X9_VITBC</name>
<dbReference type="InParanoid" id="A0A0G4H2X9"/>
<feature type="compositionally biased region" description="Low complexity" evidence="1">
    <location>
        <begin position="9"/>
        <end position="25"/>
    </location>
</feature>
<organism evidence="2 3">
    <name type="scientific">Vitrella brassicaformis (strain CCMP3155)</name>
    <dbReference type="NCBI Taxonomy" id="1169540"/>
    <lineage>
        <taxon>Eukaryota</taxon>
        <taxon>Sar</taxon>
        <taxon>Alveolata</taxon>
        <taxon>Colpodellida</taxon>
        <taxon>Vitrellaceae</taxon>
        <taxon>Vitrella</taxon>
    </lineage>
</organism>
<dbReference type="Proteomes" id="UP000041254">
    <property type="component" value="Unassembled WGS sequence"/>
</dbReference>
<reference evidence="2 3" key="1">
    <citation type="submission" date="2014-11" db="EMBL/GenBank/DDBJ databases">
        <authorList>
            <person name="Zhu J."/>
            <person name="Qi W."/>
            <person name="Song R."/>
        </authorList>
    </citation>
    <scope>NUCLEOTIDE SEQUENCE [LARGE SCALE GENOMIC DNA]</scope>
</reference>
<evidence type="ECO:0000256" key="1">
    <source>
        <dbReference type="SAM" id="MobiDB-lite"/>
    </source>
</evidence>
<protein>
    <submittedName>
        <fullName evidence="2">Uncharacterized protein</fullName>
    </submittedName>
</protein>
<dbReference type="PhylomeDB" id="A0A0G4H2X9"/>
<dbReference type="VEuPathDB" id="CryptoDB:Vbra_3505"/>
<evidence type="ECO:0000313" key="2">
    <source>
        <dbReference type="EMBL" id="CEM38049.1"/>
    </source>
</evidence>
<dbReference type="AlphaFoldDB" id="A0A0G4H2X9"/>
<sequence>MENGQSERSPAAAAAAAPSSVSASARGGDGRGLSEREDVDWQRISDMPGLLSIVMAFLPLHLLVRVSNQTWQQAAPSHHRLVISAEDREERSVWQRMPLPFVNQLAALLTQLTCVVPCYPIGFPLWCFDVFVAMVEGHIAARRAANMEGGTLHTISIEGVHLTEKERETVTRTPSPLPPPLDTPPALPALTTIVGLMRDHQGLADRGWRVPSLAVVRQAGWEADNLGRFISSSISLQHVDGGFGGGEWARVLKHIPETTAGQLGGPPSHLEAIGTIDLGPQDPAVVERLREVLLARGSRRSLEQLHVHLPYDIGRPTVPVLLALDRLVTTCCQHDAPVTFESPDGVFDLDIFYHNDLPTYPSPPLECMIQELARQATVVRYTITADDFTDDDGGPTQSAIDIAKTLTFDKTKRVEVLNAYSFRPPAKRPPPHPSIITHLQPFPKATSLDVHSTSGVAAGRLLGDKMVVDKVAGVLVSGLPGGEKKVGVLTALGREREVGDVWMGEFKVDELVGATDRLPSIKNLHLTLTLPSGCVEDAGSFVYAGLSSLIDRVRGLQRLGLRASNMTPQQRGTILASLPEGAKIDGFTLTHKQDPHWNWTTVTALRDG</sequence>
<keyword evidence="3" id="KW-1185">Reference proteome</keyword>
<feature type="region of interest" description="Disordered" evidence="1">
    <location>
        <begin position="1"/>
        <end position="34"/>
    </location>
</feature>
<dbReference type="EMBL" id="CDMY01000966">
    <property type="protein sequence ID" value="CEM38049.1"/>
    <property type="molecule type" value="Genomic_DNA"/>
</dbReference>
<accession>A0A0G4H2X9</accession>
<gene>
    <name evidence="2" type="ORF">Vbra_3505</name>
</gene>
<evidence type="ECO:0000313" key="3">
    <source>
        <dbReference type="Proteomes" id="UP000041254"/>
    </source>
</evidence>
<proteinExistence type="predicted"/>